<organism evidence="2 3">
    <name type="scientific">Gulosibacter molinativorax</name>
    <dbReference type="NCBI Taxonomy" id="256821"/>
    <lineage>
        <taxon>Bacteria</taxon>
        <taxon>Bacillati</taxon>
        <taxon>Actinomycetota</taxon>
        <taxon>Actinomycetes</taxon>
        <taxon>Micrococcales</taxon>
        <taxon>Microbacteriaceae</taxon>
        <taxon>Gulosibacter</taxon>
    </lineage>
</organism>
<proteinExistence type="predicted"/>
<reference evidence="2" key="2">
    <citation type="journal article" date="2022" name="Sci. Rep.">
        <title>In silico prediction of the enzymes involved in the degradation of the herbicide molinate by Gulosibacter molinativorax ON4T.</title>
        <authorList>
            <person name="Lopes A.R."/>
            <person name="Bunin E."/>
            <person name="Viana A.T."/>
            <person name="Froufe H."/>
            <person name="Munoz-Merida A."/>
            <person name="Pinho D."/>
            <person name="Figueiredo J."/>
            <person name="Barroso C."/>
            <person name="Vaz-Moreira I."/>
            <person name="Bellanger X."/>
            <person name="Egas C."/>
            <person name="Nunes O.C."/>
        </authorList>
    </citation>
    <scope>NUCLEOTIDE SEQUENCE</scope>
    <source>
        <strain evidence="2">ON4</strain>
    </source>
</reference>
<evidence type="ECO:0000313" key="3">
    <source>
        <dbReference type="Proteomes" id="UP001170379"/>
    </source>
</evidence>
<feature type="compositionally biased region" description="Basic and acidic residues" evidence="1">
    <location>
        <begin position="307"/>
        <end position="316"/>
    </location>
</feature>
<gene>
    <name evidence="2" type="ORF">C7K25_02065</name>
</gene>
<evidence type="ECO:0000313" key="2">
    <source>
        <dbReference type="EMBL" id="MDJ1370167.1"/>
    </source>
</evidence>
<dbReference type="Proteomes" id="UP001170379">
    <property type="component" value="Unassembled WGS sequence"/>
</dbReference>
<protein>
    <recommendedName>
        <fullName evidence="4">Protein kinase domain-containing protein</fullName>
    </recommendedName>
</protein>
<evidence type="ECO:0000256" key="1">
    <source>
        <dbReference type="SAM" id="MobiDB-lite"/>
    </source>
</evidence>
<feature type="region of interest" description="Disordered" evidence="1">
    <location>
        <begin position="376"/>
        <end position="432"/>
    </location>
</feature>
<comment type="caution">
    <text evidence="2">The sequence shown here is derived from an EMBL/GenBank/DDBJ whole genome shotgun (WGS) entry which is preliminary data.</text>
</comment>
<feature type="compositionally biased region" description="Acidic residues" evidence="1">
    <location>
        <begin position="379"/>
        <end position="396"/>
    </location>
</feature>
<feature type="region of interest" description="Disordered" evidence="1">
    <location>
        <begin position="278"/>
        <end position="325"/>
    </location>
</feature>
<evidence type="ECO:0008006" key="4">
    <source>
        <dbReference type="Google" id="ProtNLM"/>
    </source>
</evidence>
<sequence length="531" mass="55288">MQVSDRTVLQDSLMFTDRGSKTAQSACPAVGETIAGWRLVRPLTADGREFIAVAEFASTVVEIGSEHWSGFTDRALPKLQHRRLVVASGADAGMRLSTECALRDEVGSEFVELAEEILTDGDSRIAIFPIQRVRSWRDVVAAGTELDPGAVVTALVPIVETVGLAHRNGIAHGAIGVGACRFDEEGRPSLDAWGSAIRLEGLTALKADLARSNDLRALGRLGDTVLGLSTQDADGQLRRLIDALRDGVTPTDAVDRLTDALFQWSEPGPLPEAVLPRHSTEPGGASHEGGKVTGGAILGASVNGGPKQRESGKDPVETLLPIPDDRPAKGALARVRAAAAPATAWASRVRPRIWAAFGLVGALTVFGGVLVVTGNSADSEGESEGASEGADADTASEIDSAPDAPVGFEAGAVPAGDHPPEKDGADVTTSASSAQSLDALPDLLAAREECLAAAAPDCLAPLYSPNAPGLQTDRELLSDGNAAWAPLSGEQDWVLAADLGDIELFSGSVSGSVSLERTPDGWRLREIWLPE</sequence>
<keyword evidence="3" id="KW-1185">Reference proteome</keyword>
<dbReference type="EMBL" id="PXVD01000003">
    <property type="protein sequence ID" value="MDJ1370167.1"/>
    <property type="molecule type" value="Genomic_DNA"/>
</dbReference>
<reference evidence="2" key="1">
    <citation type="submission" date="2018-03" db="EMBL/GenBank/DDBJ databases">
        <authorList>
            <person name="Nunes O.C."/>
            <person name="Lopes A.R."/>
            <person name="Froufe H."/>
            <person name="Munoz-Merida A."/>
            <person name="Barroso C."/>
            <person name="Egas C."/>
        </authorList>
    </citation>
    <scope>NUCLEOTIDE SEQUENCE</scope>
    <source>
        <strain evidence="2">ON4</strain>
    </source>
</reference>
<accession>A0ABT7C5T8</accession>
<name>A0ABT7C5T8_9MICO</name>